<reference evidence="1" key="2">
    <citation type="journal article" date="2015" name="Fish Shellfish Immunol.">
        <title>Early steps in the European eel (Anguilla anguilla)-Vibrio vulnificus interaction in the gills: Role of the RtxA13 toxin.</title>
        <authorList>
            <person name="Callol A."/>
            <person name="Pajuelo D."/>
            <person name="Ebbesson L."/>
            <person name="Teles M."/>
            <person name="MacKenzie S."/>
            <person name="Amaro C."/>
        </authorList>
    </citation>
    <scope>NUCLEOTIDE SEQUENCE</scope>
</reference>
<evidence type="ECO:0000313" key="1">
    <source>
        <dbReference type="EMBL" id="JAH12756.1"/>
    </source>
</evidence>
<protein>
    <submittedName>
        <fullName evidence="1">Uncharacterized protein</fullName>
    </submittedName>
</protein>
<accession>A0A0E9Q7B8</accession>
<dbReference type="EMBL" id="GBXM01095821">
    <property type="protein sequence ID" value="JAH12756.1"/>
    <property type="molecule type" value="Transcribed_RNA"/>
</dbReference>
<organism evidence="1">
    <name type="scientific">Anguilla anguilla</name>
    <name type="common">European freshwater eel</name>
    <name type="synonym">Muraena anguilla</name>
    <dbReference type="NCBI Taxonomy" id="7936"/>
    <lineage>
        <taxon>Eukaryota</taxon>
        <taxon>Metazoa</taxon>
        <taxon>Chordata</taxon>
        <taxon>Craniata</taxon>
        <taxon>Vertebrata</taxon>
        <taxon>Euteleostomi</taxon>
        <taxon>Actinopterygii</taxon>
        <taxon>Neopterygii</taxon>
        <taxon>Teleostei</taxon>
        <taxon>Anguilliformes</taxon>
        <taxon>Anguillidae</taxon>
        <taxon>Anguilla</taxon>
    </lineage>
</organism>
<reference evidence="1" key="1">
    <citation type="submission" date="2014-11" db="EMBL/GenBank/DDBJ databases">
        <authorList>
            <person name="Amaro Gonzalez C."/>
        </authorList>
    </citation>
    <scope>NUCLEOTIDE SEQUENCE</scope>
</reference>
<name>A0A0E9Q7B8_ANGAN</name>
<sequence length="13" mass="1585">MAVVYVVFRWMAI</sequence>
<proteinExistence type="predicted"/>